<accession>A0A2T7F3S9</accession>
<dbReference type="Gramene" id="PUZ74739">
    <property type="protein sequence ID" value="PUZ74739"/>
    <property type="gene ID" value="GQ55_1G089700"/>
</dbReference>
<protein>
    <submittedName>
        <fullName evidence="1">Uncharacterized protein</fullName>
    </submittedName>
</protein>
<dbReference type="EMBL" id="CM009749">
    <property type="protein sequence ID" value="PUZ74738.1"/>
    <property type="molecule type" value="Genomic_DNA"/>
</dbReference>
<sequence>MRARALLTFDTPVTFFQLELIPSSGDTDGWIPGCGIPNCAAFKPWWRRWVAEPTVELHAKLRAAF</sequence>
<dbReference type="Proteomes" id="UP000244336">
    <property type="component" value="Chromosome 1"/>
</dbReference>
<dbReference type="AlphaFoldDB" id="A0A2T7F3S9"/>
<reference evidence="1 2" key="1">
    <citation type="submission" date="2018-04" db="EMBL/GenBank/DDBJ databases">
        <title>WGS assembly of Panicum hallii var. hallii HAL2.</title>
        <authorList>
            <person name="Lovell J."/>
            <person name="Jenkins J."/>
            <person name="Lowry D."/>
            <person name="Mamidi S."/>
            <person name="Sreedasyam A."/>
            <person name="Weng X."/>
            <person name="Barry K."/>
            <person name="Bonette J."/>
            <person name="Campitelli B."/>
            <person name="Daum C."/>
            <person name="Gordon S."/>
            <person name="Gould B."/>
            <person name="Lipzen A."/>
            <person name="MacQueen A."/>
            <person name="Palacio-Mejia J."/>
            <person name="Plott C."/>
            <person name="Shakirov E."/>
            <person name="Shu S."/>
            <person name="Yoshinaga Y."/>
            <person name="Zane M."/>
            <person name="Rokhsar D."/>
            <person name="Grimwood J."/>
            <person name="Schmutz J."/>
            <person name="Juenger T."/>
        </authorList>
    </citation>
    <scope>NUCLEOTIDE SEQUENCE [LARGE SCALE GENOMIC DNA]</scope>
    <source>
        <strain evidence="2">cv. HAL2</strain>
        <strain evidence="1">HAL2</strain>
    </source>
</reference>
<name>A0A2T7F3S9_9POAL</name>
<gene>
    <name evidence="1" type="ORF">GQ55_1G089700</name>
</gene>
<evidence type="ECO:0000313" key="1">
    <source>
        <dbReference type="EMBL" id="PUZ74739.1"/>
    </source>
</evidence>
<proteinExistence type="predicted"/>
<dbReference type="Gramene" id="PUZ74738">
    <property type="protein sequence ID" value="PUZ74738"/>
    <property type="gene ID" value="GQ55_1G089700"/>
</dbReference>
<organism evidence="1 2">
    <name type="scientific">Panicum hallii var. hallii</name>
    <dbReference type="NCBI Taxonomy" id="1504633"/>
    <lineage>
        <taxon>Eukaryota</taxon>
        <taxon>Viridiplantae</taxon>
        <taxon>Streptophyta</taxon>
        <taxon>Embryophyta</taxon>
        <taxon>Tracheophyta</taxon>
        <taxon>Spermatophyta</taxon>
        <taxon>Magnoliopsida</taxon>
        <taxon>Liliopsida</taxon>
        <taxon>Poales</taxon>
        <taxon>Poaceae</taxon>
        <taxon>PACMAD clade</taxon>
        <taxon>Panicoideae</taxon>
        <taxon>Panicodae</taxon>
        <taxon>Paniceae</taxon>
        <taxon>Panicinae</taxon>
        <taxon>Panicum</taxon>
        <taxon>Panicum sect. Panicum</taxon>
    </lineage>
</organism>
<dbReference type="EMBL" id="CM009749">
    <property type="protein sequence ID" value="PUZ74739.1"/>
    <property type="molecule type" value="Genomic_DNA"/>
</dbReference>
<evidence type="ECO:0000313" key="2">
    <source>
        <dbReference type="Proteomes" id="UP000244336"/>
    </source>
</evidence>
<keyword evidence="2" id="KW-1185">Reference proteome</keyword>